<dbReference type="SUPFAM" id="SSF54909">
    <property type="entry name" value="Dimeric alpha+beta barrel"/>
    <property type="match status" value="1"/>
</dbReference>
<dbReference type="Proteomes" id="UP000558089">
    <property type="component" value="Unassembled WGS sequence"/>
</dbReference>
<accession>A0A850NEV2</accession>
<protein>
    <submittedName>
        <fullName evidence="2">Antibiotic biosynthesis monooxygenase</fullName>
    </submittedName>
</protein>
<dbReference type="PANTHER" id="PTHR33336:SF3">
    <property type="entry name" value="ABM DOMAIN-CONTAINING PROTEIN"/>
    <property type="match status" value="1"/>
</dbReference>
<evidence type="ECO:0000259" key="1">
    <source>
        <dbReference type="PROSITE" id="PS51725"/>
    </source>
</evidence>
<dbReference type="Gene3D" id="3.30.70.100">
    <property type="match status" value="1"/>
</dbReference>
<evidence type="ECO:0000313" key="2">
    <source>
        <dbReference type="EMBL" id="NVN18574.1"/>
    </source>
</evidence>
<dbReference type="PROSITE" id="PS51725">
    <property type="entry name" value="ABM"/>
    <property type="match status" value="1"/>
</dbReference>
<evidence type="ECO:0000313" key="3">
    <source>
        <dbReference type="Proteomes" id="UP000558089"/>
    </source>
</evidence>
<feature type="domain" description="ABM" evidence="1">
    <location>
        <begin position="2"/>
        <end position="96"/>
    </location>
</feature>
<comment type="caution">
    <text evidence="2">The sequence shown here is derived from an EMBL/GenBank/DDBJ whole genome shotgun (WGS) entry which is preliminary data.</text>
</comment>
<reference evidence="2 3" key="1">
    <citation type="submission" date="2020-01" db="EMBL/GenBank/DDBJ databases">
        <title>Draft Genome Analysis of Muricauda sp. HICW Isolated from coastal seawater of PR China.</title>
        <authorList>
            <person name="Chen M.-X."/>
        </authorList>
    </citation>
    <scope>NUCLEOTIDE SEQUENCE [LARGE SCALE GENOMIC DNA]</scope>
    <source>
        <strain evidence="2 3">HICW</strain>
    </source>
</reference>
<dbReference type="GO" id="GO:0004497">
    <property type="term" value="F:monooxygenase activity"/>
    <property type="evidence" value="ECO:0007669"/>
    <property type="project" value="UniProtKB-KW"/>
</dbReference>
<organism evidence="2 3">
    <name type="scientific">Flagellimonas chongwuensis</name>
    <dbReference type="NCBI Taxonomy" id="2697365"/>
    <lineage>
        <taxon>Bacteria</taxon>
        <taxon>Pseudomonadati</taxon>
        <taxon>Bacteroidota</taxon>
        <taxon>Flavobacteriia</taxon>
        <taxon>Flavobacteriales</taxon>
        <taxon>Flavobacteriaceae</taxon>
        <taxon>Flagellimonas</taxon>
    </lineage>
</organism>
<keyword evidence="2" id="KW-0503">Monooxygenase</keyword>
<dbReference type="InterPro" id="IPR007138">
    <property type="entry name" value="ABM_dom"/>
</dbReference>
<dbReference type="InterPro" id="IPR050744">
    <property type="entry name" value="AI-2_Isomerase_LsrG"/>
</dbReference>
<keyword evidence="2" id="KW-0560">Oxidoreductase</keyword>
<keyword evidence="3" id="KW-1185">Reference proteome</keyword>
<dbReference type="EMBL" id="WYET01000004">
    <property type="protein sequence ID" value="NVN18574.1"/>
    <property type="molecule type" value="Genomic_DNA"/>
</dbReference>
<sequence length="107" mass="12273">MIVRIAELEIVEEQLKNYLTELNIEARASMEKESGVISIFPMSHKETPSKITIVEIYADKNAYEAHLETPHFKKYKTTTAEMVKSLKLIDMGAVDLESMPLIFEKLK</sequence>
<dbReference type="InterPro" id="IPR011008">
    <property type="entry name" value="Dimeric_a/b-barrel"/>
</dbReference>
<name>A0A850NEV2_9FLAO</name>
<dbReference type="Pfam" id="PF03992">
    <property type="entry name" value="ABM"/>
    <property type="match status" value="1"/>
</dbReference>
<gene>
    <name evidence="2" type="ORF">GUA46_09480</name>
</gene>
<dbReference type="PANTHER" id="PTHR33336">
    <property type="entry name" value="QUINOL MONOOXYGENASE YGIN-RELATED"/>
    <property type="match status" value="1"/>
</dbReference>
<proteinExistence type="predicted"/>
<dbReference type="AlphaFoldDB" id="A0A850NEV2"/>